<evidence type="ECO:0000256" key="2">
    <source>
        <dbReference type="ARBA" id="ARBA00022980"/>
    </source>
</evidence>
<comment type="caution">
    <text evidence="5">The sequence shown here is derived from an EMBL/GenBank/DDBJ whole genome shotgun (WGS) entry which is preliminary data.</text>
</comment>
<name>A0A9W7EWN8_9STRA</name>
<evidence type="ECO:0000313" key="5">
    <source>
        <dbReference type="EMBL" id="GMH95344.1"/>
    </source>
</evidence>
<dbReference type="Gene3D" id="3.90.470.10">
    <property type="entry name" value="Ribosomal protein L22/L17"/>
    <property type="match status" value="1"/>
</dbReference>
<dbReference type="Pfam" id="PF00237">
    <property type="entry name" value="Ribosomal_L22"/>
    <property type="match status" value="1"/>
</dbReference>
<proteinExistence type="inferred from homology"/>
<dbReference type="PANTHER" id="PTHR11593:SF10">
    <property type="entry name" value="60S RIBOSOMAL PROTEIN L17"/>
    <property type="match status" value="1"/>
</dbReference>
<evidence type="ECO:0000256" key="4">
    <source>
        <dbReference type="RuleBase" id="RU004005"/>
    </source>
</evidence>
<comment type="similarity">
    <text evidence="1 4">Belongs to the universal ribosomal protein uL22 family.</text>
</comment>
<keyword evidence="3 4" id="KW-0687">Ribonucleoprotein</keyword>
<dbReference type="InterPro" id="IPR036394">
    <property type="entry name" value="Ribosomal_uL22_sf"/>
</dbReference>
<dbReference type="GO" id="GO:0003735">
    <property type="term" value="F:structural constituent of ribosome"/>
    <property type="evidence" value="ECO:0007669"/>
    <property type="project" value="InterPro"/>
</dbReference>
<dbReference type="GO" id="GO:0002181">
    <property type="term" value="P:cytoplasmic translation"/>
    <property type="evidence" value="ECO:0007669"/>
    <property type="project" value="TreeGrafter"/>
</dbReference>
<dbReference type="InterPro" id="IPR018260">
    <property type="entry name" value="Ribosomal_uL22_CS"/>
</dbReference>
<dbReference type="SUPFAM" id="SSF54843">
    <property type="entry name" value="Ribosomal protein L22"/>
    <property type="match status" value="1"/>
</dbReference>
<reference evidence="6" key="1">
    <citation type="journal article" date="2023" name="Commun. Biol.">
        <title>Genome analysis of Parmales, the sister group of diatoms, reveals the evolutionary specialization of diatoms from phago-mixotrophs to photoautotrophs.</title>
        <authorList>
            <person name="Ban H."/>
            <person name="Sato S."/>
            <person name="Yoshikawa S."/>
            <person name="Yamada K."/>
            <person name="Nakamura Y."/>
            <person name="Ichinomiya M."/>
            <person name="Sato N."/>
            <person name="Blanc-Mathieu R."/>
            <person name="Endo H."/>
            <person name="Kuwata A."/>
            <person name="Ogata H."/>
        </authorList>
    </citation>
    <scope>NUCLEOTIDE SEQUENCE [LARGE SCALE GENOMIC DNA]</scope>
    <source>
        <strain evidence="6">NIES 3701</strain>
    </source>
</reference>
<dbReference type="PROSITE" id="PS00464">
    <property type="entry name" value="RIBOSOMAL_L22"/>
    <property type="match status" value="1"/>
</dbReference>
<dbReference type="NCBIfam" id="TIGR01038">
    <property type="entry name" value="uL22_arch_euk"/>
    <property type="match status" value="1"/>
</dbReference>
<dbReference type="AlphaFoldDB" id="A0A9W7EWN8"/>
<evidence type="ECO:0000256" key="1">
    <source>
        <dbReference type="ARBA" id="ARBA00009451"/>
    </source>
</evidence>
<sequence length="188" mass="20671">MGKYSSPLDGEAKVAKSRGSHLRVHFKHCREITHHIHGMSTTKAKKFMNEVLEFKSAVPFTKYTGGIGHHAQGKQVNAPGNACRWPVKATQVVLDLVKNAEANAESKSMDGENLVISHIQCNRAPGGRRRTYRAHGRIGPYMSQPAHIEMILEEKAAPVEKEAEGPKQISKKRAAQLRFKKVATGGGI</sequence>
<dbReference type="InterPro" id="IPR005721">
    <property type="entry name" value="Ribosomal_uL22_euk/arc"/>
</dbReference>
<dbReference type="GO" id="GO:0022625">
    <property type="term" value="C:cytosolic large ribosomal subunit"/>
    <property type="evidence" value="ECO:0007669"/>
    <property type="project" value="TreeGrafter"/>
</dbReference>
<dbReference type="InterPro" id="IPR001063">
    <property type="entry name" value="Ribosomal_uL22"/>
</dbReference>
<dbReference type="OrthoDB" id="10254664at2759"/>
<dbReference type="PANTHER" id="PTHR11593">
    <property type="entry name" value="60S RIBOSOMAL PROTEIN L17"/>
    <property type="match status" value="1"/>
</dbReference>
<keyword evidence="6" id="KW-1185">Reference proteome</keyword>
<evidence type="ECO:0000313" key="6">
    <source>
        <dbReference type="Proteomes" id="UP001165085"/>
    </source>
</evidence>
<dbReference type="Proteomes" id="UP001165085">
    <property type="component" value="Unassembled WGS sequence"/>
</dbReference>
<protein>
    <recommendedName>
        <fullName evidence="7">60S ribosomal protein L17</fullName>
    </recommendedName>
</protein>
<evidence type="ECO:0000256" key="3">
    <source>
        <dbReference type="ARBA" id="ARBA00023274"/>
    </source>
</evidence>
<dbReference type="EMBL" id="BRXY01000441">
    <property type="protein sequence ID" value="GMH95344.1"/>
    <property type="molecule type" value="Genomic_DNA"/>
</dbReference>
<accession>A0A9W7EWN8</accession>
<evidence type="ECO:0008006" key="7">
    <source>
        <dbReference type="Google" id="ProtNLM"/>
    </source>
</evidence>
<dbReference type="CDD" id="cd00336">
    <property type="entry name" value="Ribosomal_L22"/>
    <property type="match status" value="1"/>
</dbReference>
<gene>
    <name evidence="5" type="ORF">TrST_g10734</name>
</gene>
<organism evidence="5 6">
    <name type="scientific">Triparma strigata</name>
    <dbReference type="NCBI Taxonomy" id="1606541"/>
    <lineage>
        <taxon>Eukaryota</taxon>
        <taxon>Sar</taxon>
        <taxon>Stramenopiles</taxon>
        <taxon>Ochrophyta</taxon>
        <taxon>Bolidophyceae</taxon>
        <taxon>Parmales</taxon>
        <taxon>Triparmaceae</taxon>
        <taxon>Triparma</taxon>
    </lineage>
</organism>
<keyword evidence="2 4" id="KW-0689">Ribosomal protein</keyword>